<protein>
    <submittedName>
        <fullName evidence="2">SGNH/GDSL hydrolase family protein</fullName>
    </submittedName>
</protein>
<dbReference type="PANTHER" id="PTHR30383:SF5">
    <property type="entry name" value="SGNH HYDROLASE-TYPE ESTERASE DOMAIN-CONTAINING PROTEIN"/>
    <property type="match status" value="1"/>
</dbReference>
<dbReference type="Pfam" id="PF13472">
    <property type="entry name" value="Lipase_GDSL_2"/>
    <property type="match status" value="1"/>
</dbReference>
<dbReference type="SUPFAM" id="SSF52266">
    <property type="entry name" value="SGNH hydrolase"/>
    <property type="match status" value="1"/>
</dbReference>
<dbReference type="InterPro" id="IPR036514">
    <property type="entry name" value="SGNH_hydro_sf"/>
</dbReference>
<dbReference type="CDD" id="cd01834">
    <property type="entry name" value="SGNH_hydrolase_like_2"/>
    <property type="match status" value="1"/>
</dbReference>
<feature type="domain" description="SGNH hydrolase-type esterase" evidence="1">
    <location>
        <begin position="13"/>
        <end position="196"/>
    </location>
</feature>
<dbReference type="RefSeq" id="WP_249333404.1">
    <property type="nucleotide sequence ID" value="NZ_JACRSY010000025.1"/>
</dbReference>
<evidence type="ECO:0000259" key="1">
    <source>
        <dbReference type="Pfam" id="PF13472"/>
    </source>
</evidence>
<dbReference type="InterPro" id="IPR013830">
    <property type="entry name" value="SGNH_hydro"/>
</dbReference>
<keyword evidence="2" id="KW-0378">Hydrolase</keyword>
<dbReference type="PANTHER" id="PTHR30383">
    <property type="entry name" value="THIOESTERASE 1/PROTEASE 1/LYSOPHOSPHOLIPASE L1"/>
    <property type="match status" value="1"/>
</dbReference>
<name>A0A926EMB8_9FIRM</name>
<sequence>MFLQKNDFILFQGDSITDCSRNKLNRNDLGEGYVNLIHHFLTKEYPDLQVSCMNKGIYGNRTIDLKLRWRFDCLRLEPTVLSLLAGINDTWRRYDFNLMTSEERFRDHYRYLIESSLERMPDLRIILMSPFLLPHKEEQVLWFEDLNPKIDIVKSLAAEYNTLYIPLQEIFNASLTPEHDAHYFTIDGVHPTPEGHMLIAKEWIKRSLE</sequence>
<dbReference type="AlphaFoldDB" id="A0A926EMB8"/>
<reference evidence="2" key="1">
    <citation type="submission" date="2020-08" db="EMBL/GenBank/DDBJ databases">
        <title>Genome public.</title>
        <authorList>
            <person name="Liu C."/>
            <person name="Sun Q."/>
        </authorList>
    </citation>
    <scope>NUCLEOTIDE SEQUENCE</scope>
    <source>
        <strain evidence="2">NSJ-12</strain>
    </source>
</reference>
<evidence type="ECO:0000313" key="2">
    <source>
        <dbReference type="EMBL" id="MBC8580683.1"/>
    </source>
</evidence>
<gene>
    <name evidence="2" type="ORF">H8718_14265</name>
</gene>
<dbReference type="Gene3D" id="3.40.50.1110">
    <property type="entry name" value="SGNH hydrolase"/>
    <property type="match status" value="1"/>
</dbReference>
<dbReference type="Proteomes" id="UP000655830">
    <property type="component" value="Unassembled WGS sequence"/>
</dbReference>
<dbReference type="InterPro" id="IPR051532">
    <property type="entry name" value="Ester_Hydrolysis_Enzymes"/>
</dbReference>
<evidence type="ECO:0000313" key="3">
    <source>
        <dbReference type="Proteomes" id="UP000655830"/>
    </source>
</evidence>
<dbReference type="EMBL" id="JACRSY010000025">
    <property type="protein sequence ID" value="MBC8580683.1"/>
    <property type="molecule type" value="Genomic_DNA"/>
</dbReference>
<organism evidence="2 3">
    <name type="scientific">Zhenhengia yiwuensis</name>
    <dbReference type="NCBI Taxonomy" id="2763666"/>
    <lineage>
        <taxon>Bacteria</taxon>
        <taxon>Bacillati</taxon>
        <taxon>Bacillota</taxon>
        <taxon>Clostridia</taxon>
        <taxon>Lachnospirales</taxon>
        <taxon>Lachnospiraceae</taxon>
        <taxon>Zhenhengia</taxon>
    </lineage>
</organism>
<accession>A0A926EMB8</accession>
<comment type="caution">
    <text evidence="2">The sequence shown here is derived from an EMBL/GenBank/DDBJ whole genome shotgun (WGS) entry which is preliminary data.</text>
</comment>
<proteinExistence type="predicted"/>
<dbReference type="GO" id="GO:0004622">
    <property type="term" value="F:phosphatidylcholine lysophospholipase activity"/>
    <property type="evidence" value="ECO:0007669"/>
    <property type="project" value="TreeGrafter"/>
</dbReference>
<keyword evidence="3" id="KW-1185">Reference proteome</keyword>